<evidence type="ECO:0000313" key="14">
    <source>
        <dbReference type="Proteomes" id="UP001501842"/>
    </source>
</evidence>
<dbReference type="InterPro" id="IPR005467">
    <property type="entry name" value="His_kinase_dom"/>
</dbReference>
<evidence type="ECO:0000256" key="7">
    <source>
        <dbReference type="ARBA" id="ARBA00022777"/>
    </source>
</evidence>
<gene>
    <name evidence="13" type="ORF">GCM10010439_30620</name>
</gene>
<dbReference type="Pfam" id="PF00672">
    <property type="entry name" value="HAMP"/>
    <property type="match status" value="1"/>
</dbReference>
<dbReference type="EMBL" id="BAAATZ010000012">
    <property type="protein sequence ID" value="GAA2726813.1"/>
    <property type="molecule type" value="Genomic_DNA"/>
</dbReference>
<accession>A0ABN3UCP0</accession>
<sequence length="436" mass="47622">MLVALLFLGLGTAADQYIRYSLQAENYQDLQRTALIWTERYRKGTLPSPIPTNTGEASVVQVVNALGKVTGTSEAIAGRPPLSEVRPPPQDRIDNFIECRSGDCLMISAVRVDESEESAVVYAAIAAPSLLTGHALEYTLLAVFLPLLGLISWVVWTLTGRTLRPVEEIRTRMAAITASDLGMRVPVPEKARELADLARTANDTLSRLEKAVEEQRRFVSDVAHELRNPIAGLSLRMEDALLDRDGVDPWAVIESALTSSEQLSAIVDDLLTIARLQANTVEMEPIDLGDFVVARALVHPQIKVEAAHGLLVAGNRIRLTRLLANLLNNAVRHAASEVEVKVEREDGYALLSVTDDGAGVPPAYREKIFERFVRLEDSKKRDPAGTGLGLPISREIAEDHGGSLVVADSKKGARFELRLPLIDVPPAHEEDHTPSL</sequence>
<comment type="caution">
    <text evidence="13">The sequence shown here is derived from an EMBL/GenBank/DDBJ whole genome shotgun (WGS) entry which is preliminary data.</text>
</comment>
<comment type="subcellular location">
    <subcellularLocation>
        <location evidence="2">Cell membrane</location>
    </subcellularLocation>
</comment>
<dbReference type="InterPro" id="IPR003594">
    <property type="entry name" value="HATPase_dom"/>
</dbReference>
<keyword evidence="9" id="KW-0902">Two-component regulatory system</keyword>
<dbReference type="SMART" id="SM00304">
    <property type="entry name" value="HAMP"/>
    <property type="match status" value="1"/>
</dbReference>
<evidence type="ECO:0000256" key="4">
    <source>
        <dbReference type="ARBA" id="ARBA00022553"/>
    </source>
</evidence>
<dbReference type="PROSITE" id="PS50109">
    <property type="entry name" value="HIS_KIN"/>
    <property type="match status" value="1"/>
</dbReference>
<reference evidence="13 14" key="1">
    <citation type="journal article" date="2019" name="Int. J. Syst. Evol. Microbiol.">
        <title>The Global Catalogue of Microorganisms (GCM) 10K type strain sequencing project: providing services to taxonomists for standard genome sequencing and annotation.</title>
        <authorList>
            <consortium name="The Broad Institute Genomics Platform"/>
            <consortium name="The Broad Institute Genome Sequencing Center for Infectious Disease"/>
            <person name="Wu L."/>
            <person name="Ma J."/>
        </authorList>
    </citation>
    <scope>NUCLEOTIDE SEQUENCE [LARGE SCALE GENOMIC DNA]</scope>
    <source>
        <strain evidence="13 14">JCM 8201</strain>
    </source>
</reference>
<feature type="domain" description="Histidine kinase" evidence="11">
    <location>
        <begin position="221"/>
        <end position="423"/>
    </location>
</feature>
<dbReference type="PRINTS" id="PR00344">
    <property type="entry name" value="BCTRLSENSOR"/>
</dbReference>
<dbReference type="PROSITE" id="PS50885">
    <property type="entry name" value="HAMP"/>
    <property type="match status" value="1"/>
</dbReference>
<evidence type="ECO:0000259" key="11">
    <source>
        <dbReference type="PROSITE" id="PS50109"/>
    </source>
</evidence>
<keyword evidence="5" id="KW-0808">Transferase</keyword>
<evidence type="ECO:0000256" key="6">
    <source>
        <dbReference type="ARBA" id="ARBA00022692"/>
    </source>
</evidence>
<evidence type="ECO:0000256" key="8">
    <source>
        <dbReference type="ARBA" id="ARBA00022989"/>
    </source>
</evidence>
<dbReference type="RefSeq" id="WP_344451040.1">
    <property type="nucleotide sequence ID" value="NZ_BAAATZ010000012.1"/>
</dbReference>
<evidence type="ECO:0000256" key="5">
    <source>
        <dbReference type="ARBA" id="ARBA00022679"/>
    </source>
</evidence>
<evidence type="ECO:0000256" key="3">
    <source>
        <dbReference type="ARBA" id="ARBA00012438"/>
    </source>
</evidence>
<protein>
    <recommendedName>
        <fullName evidence="3">histidine kinase</fullName>
        <ecNumber evidence="3">2.7.13.3</ecNumber>
    </recommendedName>
</protein>
<dbReference type="PANTHER" id="PTHR45436">
    <property type="entry name" value="SENSOR HISTIDINE KINASE YKOH"/>
    <property type="match status" value="1"/>
</dbReference>
<dbReference type="Pfam" id="PF02518">
    <property type="entry name" value="HATPase_c"/>
    <property type="match status" value="1"/>
</dbReference>
<dbReference type="InterPro" id="IPR003660">
    <property type="entry name" value="HAMP_dom"/>
</dbReference>
<dbReference type="Proteomes" id="UP001501842">
    <property type="component" value="Unassembled WGS sequence"/>
</dbReference>
<dbReference type="InterPro" id="IPR050428">
    <property type="entry name" value="TCS_sensor_his_kinase"/>
</dbReference>
<name>A0ABN3UCP0_9ACTN</name>
<dbReference type="InterPro" id="IPR004358">
    <property type="entry name" value="Sig_transdc_His_kin-like_C"/>
</dbReference>
<dbReference type="Gene3D" id="1.10.287.130">
    <property type="match status" value="1"/>
</dbReference>
<comment type="catalytic activity">
    <reaction evidence="1">
        <text>ATP + protein L-histidine = ADP + protein N-phospho-L-histidine.</text>
        <dbReference type="EC" id="2.7.13.3"/>
    </reaction>
</comment>
<dbReference type="CDD" id="cd00075">
    <property type="entry name" value="HATPase"/>
    <property type="match status" value="1"/>
</dbReference>
<keyword evidence="14" id="KW-1185">Reference proteome</keyword>
<dbReference type="PANTHER" id="PTHR45436:SF5">
    <property type="entry name" value="SENSOR HISTIDINE KINASE TRCS"/>
    <property type="match status" value="1"/>
</dbReference>
<keyword evidence="4" id="KW-0597">Phosphoprotein</keyword>
<feature type="domain" description="HAMP" evidence="12">
    <location>
        <begin position="160"/>
        <end position="213"/>
    </location>
</feature>
<dbReference type="Pfam" id="PF00512">
    <property type="entry name" value="HisKA"/>
    <property type="match status" value="1"/>
</dbReference>
<dbReference type="InterPro" id="IPR036097">
    <property type="entry name" value="HisK_dim/P_sf"/>
</dbReference>
<evidence type="ECO:0000259" key="12">
    <source>
        <dbReference type="PROSITE" id="PS50885"/>
    </source>
</evidence>
<dbReference type="SMART" id="SM00387">
    <property type="entry name" value="HATPase_c"/>
    <property type="match status" value="1"/>
</dbReference>
<evidence type="ECO:0000256" key="9">
    <source>
        <dbReference type="ARBA" id="ARBA00023012"/>
    </source>
</evidence>
<dbReference type="Gene3D" id="3.30.565.10">
    <property type="entry name" value="Histidine kinase-like ATPase, C-terminal domain"/>
    <property type="match status" value="1"/>
</dbReference>
<evidence type="ECO:0000256" key="10">
    <source>
        <dbReference type="ARBA" id="ARBA00023136"/>
    </source>
</evidence>
<dbReference type="SUPFAM" id="SSF55874">
    <property type="entry name" value="ATPase domain of HSP90 chaperone/DNA topoisomerase II/histidine kinase"/>
    <property type="match status" value="1"/>
</dbReference>
<evidence type="ECO:0000256" key="1">
    <source>
        <dbReference type="ARBA" id="ARBA00000085"/>
    </source>
</evidence>
<dbReference type="SMART" id="SM00388">
    <property type="entry name" value="HisKA"/>
    <property type="match status" value="1"/>
</dbReference>
<keyword evidence="7 13" id="KW-0418">Kinase</keyword>
<evidence type="ECO:0000256" key="2">
    <source>
        <dbReference type="ARBA" id="ARBA00004236"/>
    </source>
</evidence>
<organism evidence="13 14">
    <name type="scientific">Actinocorallia aurantiaca</name>
    <dbReference type="NCBI Taxonomy" id="46204"/>
    <lineage>
        <taxon>Bacteria</taxon>
        <taxon>Bacillati</taxon>
        <taxon>Actinomycetota</taxon>
        <taxon>Actinomycetes</taxon>
        <taxon>Streptosporangiales</taxon>
        <taxon>Thermomonosporaceae</taxon>
        <taxon>Actinocorallia</taxon>
    </lineage>
</organism>
<keyword evidence="10" id="KW-0472">Membrane</keyword>
<dbReference type="GO" id="GO:0016301">
    <property type="term" value="F:kinase activity"/>
    <property type="evidence" value="ECO:0007669"/>
    <property type="project" value="UniProtKB-KW"/>
</dbReference>
<dbReference type="EC" id="2.7.13.3" evidence="3"/>
<dbReference type="InterPro" id="IPR036890">
    <property type="entry name" value="HATPase_C_sf"/>
</dbReference>
<dbReference type="CDD" id="cd00082">
    <property type="entry name" value="HisKA"/>
    <property type="match status" value="1"/>
</dbReference>
<keyword evidence="6" id="KW-0812">Transmembrane</keyword>
<keyword evidence="8" id="KW-1133">Transmembrane helix</keyword>
<evidence type="ECO:0000313" key="13">
    <source>
        <dbReference type="EMBL" id="GAA2726813.1"/>
    </source>
</evidence>
<dbReference type="SUPFAM" id="SSF47384">
    <property type="entry name" value="Homodimeric domain of signal transducing histidine kinase"/>
    <property type="match status" value="1"/>
</dbReference>
<dbReference type="InterPro" id="IPR003661">
    <property type="entry name" value="HisK_dim/P_dom"/>
</dbReference>
<proteinExistence type="predicted"/>